<accession>S0EVJ8</accession>
<evidence type="ECO:0008006" key="4">
    <source>
        <dbReference type="Google" id="ProtNLM"/>
    </source>
</evidence>
<feature type="transmembrane region" description="Helical" evidence="1">
    <location>
        <begin position="54"/>
        <end position="74"/>
    </location>
</feature>
<keyword evidence="3" id="KW-1185">Reference proteome</keyword>
<keyword evidence="1" id="KW-1133">Transmembrane helix</keyword>
<feature type="transmembrane region" description="Helical" evidence="1">
    <location>
        <begin position="119"/>
        <end position="136"/>
    </location>
</feature>
<dbReference type="AlphaFoldDB" id="S0EVJ8"/>
<proteinExistence type="predicted"/>
<feature type="transmembrane region" description="Helical" evidence="1">
    <location>
        <begin position="86"/>
        <end position="107"/>
    </location>
</feature>
<dbReference type="Proteomes" id="UP000014227">
    <property type="component" value="Chromosome I"/>
</dbReference>
<keyword evidence="1" id="KW-0812">Transmembrane</keyword>
<evidence type="ECO:0000256" key="1">
    <source>
        <dbReference type="SAM" id="Phobius"/>
    </source>
</evidence>
<evidence type="ECO:0000313" key="3">
    <source>
        <dbReference type="Proteomes" id="UP000014227"/>
    </source>
</evidence>
<dbReference type="InParanoid" id="S0EVJ8"/>
<name>S0EVJ8_CHTCT</name>
<gene>
    <name evidence="2" type="ORF">CCALI_02017</name>
</gene>
<dbReference type="PATRIC" id="fig|1303518.3.peg.2082"/>
<dbReference type="HOGENOM" id="CLU_1616083_0_0_0"/>
<dbReference type="RefSeq" id="WP_016483348.1">
    <property type="nucleotide sequence ID" value="NC_021487.1"/>
</dbReference>
<protein>
    <recommendedName>
        <fullName evidence="4">Copper resistance protein D</fullName>
    </recommendedName>
</protein>
<reference evidence="3" key="1">
    <citation type="submission" date="2013-03" db="EMBL/GenBank/DDBJ databases">
        <title>Genome sequence of Chthonomonas calidirosea, the first sequenced genome from the Armatimonadetes phylum (formally candidate division OP10).</title>
        <authorList>
            <person name="Lee K.C.Y."/>
            <person name="Morgan X.C."/>
            <person name="Dunfield P.F."/>
            <person name="Tamas I."/>
            <person name="Houghton K.M."/>
            <person name="Vyssotski M."/>
            <person name="Ryan J.L.J."/>
            <person name="Lagutin K."/>
            <person name="McDonald I.R."/>
            <person name="Stott M.B."/>
        </authorList>
    </citation>
    <scope>NUCLEOTIDE SEQUENCE [LARGE SCALE GENOMIC DNA]</scope>
    <source>
        <strain evidence="3">DSM 23976 / ICMP 18418 / T49</strain>
    </source>
</reference>
<dbReference type="KEGG" id="ccz:CCALI_02017"/>
<keyword evidence="1" id="KW-0472">Membrane</keyword>
<sequence length="164" mass="17765">MEILVFLSKWLHILSMAGVIGGLFFGLFVLGALRPQNEGEEDEKLKLAWKRFGISMGILWLVVLITGFYNLSVVTPEVNATYQTTIGIKIGLALLMFLITLAVAHPIGPLKKFFRERNTWLAILLITGIVIVGISADLNLSRINGSGLKKVPAASTPAAIPPGP</sequence>
<evidence type="ECO:0000313" key="2">
    <source>
        <dbReference type="EMBL" id="CCW35824.1"/>
    </source>
</evidence>
<feature type="transmembrane region" description="Helical" evidence="1">
    <location>
        <begin position="12"/>
        <end position="33"/>
    </location>
</feature>
<dbReference type="STRING" id="454171.CP488_02072"/>
<dbReference type="EMBL" id="HF951689">
    <property type="protein sequence ID" value="CCW35824.1"/>
    <property type="molecule type" value="Genomic_DNA"/>
</dbReference>
<organism evidence="2 3">
    <name type="scientific">Chthonomonas calidirosea (strain DSM 23976 / ICMP 18418 / T49)</name>
    <dbReference type="NCBI Taxonomy" id="1303518"/>
    <lineage>
        <taxon>Bacteria</taxon>
        <taxon>Bacillati</taxon>
        <taxon>Armatimonadota</taxon>
        <taxon>Chthonomonadia</taxon>
        <taxon>Chthonomonadales</taxon>
        <taxon>Chthonomonadaceae</taxon>
        <taxon>Chthonomonas</taxon>
    </lineage>
</organism>